<gene>
    <name evidence="4" type="ORF">CYCCA115_LOCUS16939</name>
</gene>
<feature type="signal peptide" evidence="3">
    <location>
        <begin position="1"/>
        <end position="22"/>
    </location>
</feature>
<dbReference type="AlphaFoldDB" id="A0AAD2FZ86"/>
<evidence type="ECO:0000256" key="1">
    <source>
        <dbReference type="SAM" id="MobiDB-lite"/>
    </source>
</evidence>
<feature type="transmembrane region" description="Helical" evidence="2">
    <location>
        <begin position="244"/>
        <end position="266"/>
    </location>
</feature>
<comment type="caution">
    <text evidence="4">The sequence shown here is derived from an EMBL/GenBank/DDBJ whole genome shotgun (WGS) entry which is preliminary data.</text>
</comment>
<evidence type="ECO:0000256" key="3">
    <source>
        <dbReference type="SAM" id="SignalP"/>
    </source>
</evidence>
<evidence type="ECO:0000256" key="2">
    <source>
        <dbReference type="SAM" id="Phobius"/>
    </source>
</evidence>
<reference evidence="4" key="1">
    <citation type="submission" date="2023-08" db="EMBL/GenBank/DDBJ databases">
        <authorList>
            <person name="Audoor S."/>
            <person name="Bilcke G."/>
        </authorList>
    </citation>
    <scope>NUCLEOTIDE SEQUENCE</scope>
</reference>
<organism evidence="4 5">
    <name type="scientific">Cylindrotheca closterium</name>
    <dbReference type="NCBI Taxonomy" id="2856"/>
    <lineage>
        <taxon>Eukaryota</taxon>
        <taxon>Sar</taxon>
        <taxon>Stramenopiles</taxon>
        <taxon>Ochrophyta</taxon>
        <taxon>Bacillariophyta</taxon>
        <taxon>Bacillariophyceae</taxon>
        <taxon>Bacillariophycidae</taxon>
        <taxon>Bacillariales</taxon>
        <taxon>Bacillariaceae</taxon>
        <taxon>Cylindrotheca</taxon>
    </lineage>
</organism>
<keyword evidence="5" id="KW-1185">Reference proteome</keyword>
<dbReference type="Proteomes" id="UP001295423">
    <property type="component" value="Unassembled WGS sequence"/>
</dbReference>
<feature type="chain" id="PRO_5042117968" evidence="3">
    <location>
        <begin position="23"/>
        <end position="288"/>
    </location>
</feature>
<dbReference type="EMBL" id="CAKOGP040001958">
    <property type="protein sequence ID" value="CAJ1957913.1"/>
    <property type="molecule type" value="Genomic_DNA"/>
</dbReference>
<evidence type="ECO:0000313" key="5">
    <source>
        <dbReference type="Proteomes" id="UP001295423"/>
    </source>
</evidence>
<sequence length="288" mass="31516">MFANRMLVASTILVVLLTTVNAFTIQIKDYECQDKAIKADFTDICDNNMTCSFGQTAYISGVLNMTNDGSISSDTMVYLDSRLHIATYQTSLLKMQPIYLCNQYMTDYEGRRELAQSSYGTYGDEYETNNNSNSNGGQQEAQQTSYNYGGYSSGSSSGCPHSGLYSFDNVALQLPTVPNKVYDWVATGWTGSISVDMYLDSSKYQLIGRCQLNVVTHMDDSYSNSTSTNSLVNTVMSAIPEAGVTGMIILGTFAACAFLGIVGYAMSNADNNGDDMDFKPMKHHVEVA</sequence>
<keyword evidence="2" id="KW-0812">Transmembrane</keyword>
<keyword evidence="3" id="KW-0732">Signal</keyword>
<feature type="region of interest" description="Disordered" evidence="1">
    <location>
        <begin position="121"/>
        <end position="149"/>
    </location>
</feature>
<protein>
    <submittedName>
        <fullName evidence="4">Uncharacterized protein</fullName>
    </submittedName>
</protein>
<feature type="compositionally biased region" description="Low complexity" evidence="1">
    <location>
        <begin position="129"/>
        <end position="149"/>
    </location>
</feature>
<keyword evidence="2" id="KW-1133">Transmembrane helix</keyword>
<proteinExistence type="predicted"/>
<accession>A0AAD2FZ86</accession>
<name>A0AAD2FZ86_9STRA</name>
<keyword evidence="2" id="KW-0472">Membrane</keyword>
<evidence type="ECO:0000313" key="4">
    <source>
        <dbReference type="EMBL" id="CAJ1957913.1"/>
    </source>
</evidence>